<protein>
    <submittedName>
        <fullName evidence="1">Uncharacterized protein</fullName>
    </submittedName>
</protein>
<accession>A0A1H3ZL94</accession>
<proteinExistence type="predicted"/>
<name>A0A1H3ZL94_9GAMM</name>
<evidence type="ECO:0000313" key="1">
    <source>
        <dbReference type="EMBL" id="SEA24405.1"/>
    </source>
</evidence>
<dbReference type="Proteomes" id="UP000199397">
    <property type="component" value="Unassembled WGS sequence"/>
</dbReference>
<sequence>MLAIPGHTHLEACQQLPDIQLYRPRGRFSHERMLERTTRQQQRALALPIPFQY</sequence>
<reference evidence="1 2" key="1">
    <citation type="submission" date="2016-10" db="EMBL/GenBank/DDBJ databases">
        <authorList>
            <person name="de Groot N.N."/>
        </authorList>
    </citation>
    <scope>NUCLEOTIDE SEQUENCE [LARGE SCALE GENOMIC DNA]</scope>
    <source>
        <strain evidence="1 2">DSM 21228</strain>
    </source>
</reference>
<organism evidence="1 2">
    <name type="scientific">Thiothrix caldifontis</name>
    <dbReference type="NCBI Taxonomy" id="525918"/>
    <lineage>
        <taxon>Bacteria</taxon>
        <taxon>Pseudomonadati</taxon>
        <taxon>Pseudomonadota</taxon>
        <taxon>Gammaproteobacteria</taxon>
        <taxon>Thiotrichales</taxon>
        <taxon>Thiotrichaceae</taxon>
        <taxon>Thiothrix</taxon>
    </lineage>
</organism>
<dbReference type="AlphaFoldDB" id="A0A1H3ZL94"/>
<dbReference type="STRING" id="525918.SAMN05660964_01217"/>
<dbReference type="EMBL" id="FNQP01000005">
    <property type="protein sequence ID" value="SEA24405.1"/>
    <property type="molecule type" value="Genomic_DNA"/>
</dbReference>
<gene>
    <name evidence="1" type="ORF">SAMN05660964_01217</name>
</gene>
<keyword evidence="2" id="KW-1185">Reference proteome</keyword>
<evidence type="ECO:0000313" key="2">
    <source>
        <dbReference type="Proteomes" id="UP000199397"/>
    </source>
</evidence>